<evidence type="ECO:0000256" key="2">
    <source>
        <dbReference type="ARBA" id="ARBA00022746"/>
    </source>
</evidence>
<dbReference type="PANTHER" id="PTHR43734">
    <property type="entry name" value="PHYTOENE DESATURASE"/>
    <property type="match status" value="1"/>
</dbReference>
<dbReference type="InterPro" id="IPR036188">
    <property type="entry name" value="FAD/NAD-bd_sf"/>
</dbReference>
<dbReference type="NCBIfam" id="TIGR02734">
    <property type="entry name" value="crtI_fam"/>
    <property type="match status" value="1"/>
</dbReference>
<evidence type="ECO:0000256" key="3">
    <source>
        <dbReference type="ARBA" id="ARBA00023002"/>
    </source>
</evidence>
<comment type="catalytic activity">
    <reaction evidence="9">
        <text>all-trans-4,4'-diaponeurosporene + 2 AH2 + 2 O2 = 4,4'-diaponeurosporenal + 2 A + 3 H2O</text>
        <dbReference type="Rhea" id="RHEA:56104"/>
        <dbReference type="ChEBI" id="CHEBI:13193"/>
        <dbReference type="ChEBI" id="CHEBI:15377"/>
        <dbReference type="ChEBI" id="CHEBI:15379"/>
        <dbReference type="ChEBI" id="CHEBI:17499"/>
        <dbReference type="ChEBI" id="CHEBI:62743"/>
        <dbReference type="ChEBI" id="CHEBI:79065"/>
    </reaction>
</comment>
<evidence type="ECO:0000256" key="7">
    <source>
        <dbReference type="ARBA" id="ARBA00041900"/>
    </source>
</evidence>
<reference evidence="12" key="2">
    <citation type="submission" date="2020-09" db="EMBL/GenBank/DDBJ databases">
        <authorList>
            <person name="Sun Q."/>
            <person name="Zhou Y."/>
        </authorList>
    </citation>
    <scope>NUCLEOTIDE SEQUENCE</scope>
    <source>
        <strain evidence="12">CGMCC 1.12153</strain>
    </source>
</reference>
<protein>
    <recommendedName>
        <fullName evidence="6">4,4'-diaponeurosporene oxygenase</fullName>
    </recommendedName>
    <alternativeName>
        <fullName evidence="7">4,4'-diaponeurosporene oxidase</fullName>
    </alternativeName>
    <alternativeName>
        <fullName evidence="8">Carotenoid oxidase</fullName>
    </alternativeName>
</protein>
<dbReference type="PRINTS" id="PR00420">
    <property type="entry name" value="RNGMNOXGNASE"/>
</dbReference>
<dbReference type="Gene3D" id="3.50.50.60">
    <property type="entry name" value="FAD/NAD(P)-binding domain"/>
    <property type="match status" value="2"/>
</dbReference>
<dbReference type="Pfam" id="PF01593">
    <property type="entry name" value="Amino_oxidase"/>
    <property type="match status" value="1"/>
</dbReference>
<reference evidence="12" key="1">
    <citation type="journal article" date="2014" name="Int. J. Syst. Evol. Microbiol.">
        <title>Complete genome sequence of Corynebacterium casei LMG S-19264T (=DSM 44701T), isolated from a smear-ripened cheese.</title>
        <authorList>
            <consortium name="US DOE Joint Genome Institute (JGI-PGF)"/>
            <person name="Walter F."/>
            <person name="Albersmeier A."/>
            <person name="Kalinowski J."/>
            <person name="Ruckert C."/>
        </authorList>
    </citation>
    <scope>NUCLEOTIDE SEQUENCE</scope>
    <source>
        <strain evidence="12">CGMCC 1.12153</strain>
    </source>
</reference>
<proteinExistence type="inferred from homology"/>
<dbReference type="InterPro" id="IPR014105">
    <property type="entry name" value="Carotenoid/retinoid_OxRdtase"/>
</dbReference>
<evidence type="ECO:0000259" key="11">
    <source>
        <dbReference type="Pfam" id="PF01593"/>
    </source>
</evidence>
<dbReference type="Proteomes" id="UP000660110">
    <property type="component" value="Unassembled WGS sequence"/>
</dbReference>
<dbReference type="InterPro" id="IPR002937">
    <property type="entry name" value="Amino_oxidase"/>
</dbReference>
<evidence type="ECO:0000256" key="1">
    <source>
        <dbReference type="ARBA" id="ARBA00001974"/>
    </source>
</evidence>
<keyword evidence="2 10" id="KW-0125">Carotenoid biosynthesis</keyword>
<feature type="domain" description="Amine oxidase" evidence="11">
    <location>
        <begin position="10"/>
        <end position="483"/>
    </location>
</feature>
<evidence type="ECO:0000256" key="9">
    <source>
        <dbReference type="ARBA" id="ARBA00048532"/>
    </source>
</evidence>
<sequence length="490" mass="54790">MKTIIVGGGLGGLSAAIYLAKEGVDVHLYEKNEHFGGKMMPINQDGYHFDFGPNTITMPHVFKDVLSQAGLNPNEELPFLSIENHTRNQFTDGTTIDFSSNPSFMKEQLREIDPKAASHYDEFLQEVEKLYHLSNRYFLNRTFSSWKDYLSPPLARAMTKVRPLQSMDRFFKHYFNHPQMVQALNRYATYIGSSPYASPATFAMIAHLELSDGVYYVRGGNTKIADSFVKAAKKLGVHLHSSTEVEKLIVKRDRISGVKLSTGEKVEADRVIVNGDLLEALPALLTEEERPSFKDKKIRSVDPSTSAFVITAGLDTRLDSLNHHHVLFSSNYQEEFQTLRQGEYSFDPTIYISTSSKTDPDVSPKGDNCFILVNAPADQEHNAPSASAYRDLIYEKLYEAGLPLAAHVKNEQTITPGAIQHRFRAFHGAIYGPSSNSRVQAFRRPFNQSSDYKNLYFCGGSTHPGGGSPMVVLSGQNVADKILGKIRFVE</sequence>
<dbReference type="AlphaFoldDB" id="A0A917AZD5"/>
<evidence type="ECO:0000256" key="6">
    <source>
        <dbReference type="ARBA" id="ARBA00039159"/>
    </source>
</evidence>
<dbReference type="SUPFAM" id="SSF51905">
    <property type="entry name" value="FAD/NAD(P)-binding domain"/>
    <property type="match status" value="1"/>
</dbReference>
<comment type="similarity">
    <text evidence="5">Belongs to the carotenoid/retinoid oxidoreductase family. CrtP subfamily.</text>
</comment>
<gene>
    <name evidence="12" type="ORF">GCM10010954_09000</name>
</gene>
<name>A0A917AZD5_HALAA</name>
<dbReference type="PANTHER" id="PTHR43734:SF7">
    <property type="entry name" value="4,4'-DIAPONEUROSPORENE OXYGENASE"/>
    <property type="match status" value="1"/>
</dbReference>
<accession>A0A917AZD5</accession>
<dbReference type="GO" id="GO:0016117">
    <property type="term" value="P:carotenoid biosynthetic process"/>
    <property type="evidence" value="ECO:0007669"/>
    <property type="project" value="UniProtKB-KW"/>
</dbReference>
<dbReference type="RefSeq" id="WP_188376259.1">
    <property type="nucleotide sequence ID" value="NZ_BMEL01000001.1"/>
</dbReference>
<evidence type="ECO:0000256" key="10">
    <source>
        <dbReference type="RuleBase" id="RU362075"/>
    </source>
</evidence>
<evidence type="ECO:0000313" key="12">
    <source>
        <dbReference type="EMBL" id="GGF12503.1"/>
    </source>
</evidence>
<evidence type="ECO:0000313" key="13">
    <source>
        <dbReference type="Proteomes" id="UP000660110"/>
    </source>
</evidence>
<evidence type="ECO:0000256" key="5">
    <source>
        <dbReference type="ARBA" id="ARBA00038194"/>
    </source>
</evidence>
<keyword evidence="13" id="KW-1185">Reference proteome</keyword>
<comment type="caution">
    <text evidence="12">The sequence shown here is derived from an EMBL/GenBank/DDBJ whole genome shotgun (WGS) entry which is preliminary data.</text>
</comment>
<evidence type="ECO:0000256" key="4">
    <source>
        <dbReference type="ARBA" id="ARBA00037901"/>
    </source>
</evidence>
<comment type="cofactor">
    <cofactor evidence="1">
        <name>FAD</name>
        <dbReference type="ChEBI" id="CHEBI:57692"/>
    </cofactor>
</comment>
<dbReference type="EMBL" id="BMEL01000001">
    <property type="protein sequence ID" value="GGF12503.1"/>
    <property type="molecule type" value="Genomic_DNA"/>
</dbReference>
<keyword evidence="3 10" id="KW-0560">Oxidoreductase</keyword>
<organism evidence="12 13">
    <name type="scientific">Halobacillus andaensis</name>
    <dbReference type="NCBI Taxonomy" id="1176239"/>
    <lineage>
        <taxon>Bacteria</taxon>
        <taxon>Bacillati</taxon>
        <taxon>Bacillota</taxon>
        <taxon>Bacilli</taxon>
        <taxon>Bacillales</taxon>
        <taxon>Bacillaceae</taxon>
        <taxon>Halobacillus</taxon>
    </lineage>
</organism>
<evidence type="ECO:0000256" key="8">
    <source>
        <dbReference type="ARBA" id="ARBA00042619"/>
    </source>
</evidence>
<comment type="pathway">
    <text evidence="4">Carotenoid biosynthesis; staphyloxanthin biosynthesis; staphyloxanthin from farnesyl diphosphate: step 3/5.</text>
</comment>
<dbReference type="GO" id="GO:0016491">
    <property type="term" value="F:oxidoreductase activity"/>
    <property type="evidence" value="ECO:0007669"/>
    <property type="project" value="UniProtKB-KW"/>
</dbReference>